<comment type="similarity">
    <text evidence="1">Belongs to the glycosyltransferase 25 family.</text>
</comment>
<dbReference type="Gene3D" id="3.90.550.10">
    <property type="entry name" value="Spore Coat Polysaccharide Biosynthesis Protein SpsA, Chain A"/>
    <property type="match status" value="1"/>
</dbReference>
<sequence>MAAYVFSSLSVPEEDWLSKKRGVYSTTQPGSSESPNKRFSYIFRDLDALEINLGNETVEMLLGETEISNSDTQQDEEESSLISTPLELIQMHSDRDVAPVSTEEADEVLTHSEGGVESALNYAKRWCKYVREVLGYMEKRLNYESEFAKNTIRLSESARCNISQQPCMPLQDVYLLLMDHETQTGNSAITTVTNLQMKKYYQPLSAKKTEIEKWRKEFREQWTREQKRMLDALSSLRKSRQQYIQRCEDLEKAKQLSAKVEEEQSTGTLPGSANKQLERRRRYQEEAQQKANEAEVVYRTCVSEANARCQQQETVKVRIISHIRKLVHQGDQVLKEATLNLLRLKKFQYESVPCGYENLLETCDPYEAGDRYLQFILTLPRKYTEVEKYTFQEYITSGQRSPSSGRRKHAVQLVRVSSSLSDLHMKQDDQGTKISAGERGSWGNKIFSSDSDTIGSSNDGRSQESLTDSPVHISRKVLKASSTGTMSSDDLDERDSSHADDADSIDAMSENGLSQASAYLSPAALSHRLRRTRVPTKCRDCEGFMVSGVECEECLLTCHKKCLENLLIKCGHRRLPPKASLFGVDFAQFPRYFPEEVPFIIVKCTSEIEIRALGQQGLYRISGAKARVEKLLQAFENGKDLVDLSGHSPHDITSTLKQFLKQLPDSVVSPHLYNEFMLFAREFHEEKKETESRNPIQHIKDILCCLPDSNYNTLRHLTAHLYRVSQRYEENKMNPNNLGIIFGPTLFRPSPGLDMPMTCLIDSGYQAQTVEFLINNYEKIFGMDELPSSGRQHSGEERSEAEMGGVGEASKRSSMEGGHLSTGTSVNNICRDVLESTQNHPVRTATPALYERGGAGIRHAPGYFPEERWNPESPLRPPTVLLALLARNSQESLPEVLGTIDRLRYPKDRISLWVATDHNLDNTSSILREWLINVQSQYHHVEWRPQEQPRWFQDEEGPKHWSHGRYEYIMKLRQAALTSAREMWADYIMFLDADNLLTNPNTLTLLIAENKTIVAPMMESRAAYSNFWCGMTTQGYYRRTPAYMPIRRRERRGCFAVPMVHSTFLIDLRKEASRHLDFYPPHPDYTWAFDDIIVFAFSCRQADVQMFLCNKEAYGYLPVPLRSHSSLIDEADNFLHTKLEIMVKGPPIEPSRFVSVVAKVPDKMSLDEIFLINLKRRTDRRERMEKTLYELQIDFKLSNAVDGKALNESQVSALGIKMLPGYKDPYHGRPLTRGEMGCFLSHYNIWKEISERSLEVSAVFEDDLRFEIFFKRRLLTLLQDMKRARLDWDLIYLGRKRMQVDEPEESVSGVRNLVISDYSYWTLGYLISLRGARKLLNAEPLQKMLPVDEFLPIMYDKHPISDYSEQFSTRDLRAFSVEPLLLYPTHYTGDEGYISDTETSVLWDNVTQPTDWDRAKSQKTQQQEKLRSEALNTPSLRSPFDNAARDEL</sequence>
<dbReference type="SMART" id="SM00109">
    <property type="entry name" value="C1"/>
    <property type="match status" value="1"/>
</dbReference>
<comment type="function">
    <text evidence="13">Beta-galactosyltransferase that transfers beta-galactose to hydroxylysine residues of type I collagen. By acting on collagen glycosylation, facilitates the formation of collagen triple helix.</text>
</comment>
<dbReference type="Gene3D" id="1.20.1270.60">
    <property type="entry name" value="Arfaptin homology (AH) domain/BAR domain"/>
    <property type="match status" value="1"/>
</dbReference>
<evidence type="ECO:0000313" key="19">
    <source>
        <dbReference type="EMBL" id="CAH2273603.1"/>
    </source>
</evidence>
<dbReference type="GO" id="GO:0008270">
    <property type="term" value="F:zinc ion binding"/>
    <property type="evidence" value="ECO:0007669"/>
    <property type="project" value="UniProtKB-KW"/>
</dbReference>
<evidence type="ECO:0000256" key="13">
    <source>
        <dbReference type="ARBA" id="ARBA00055684"/>
    </source>
</evidence>
<dbReference type="EMBL" id="OW240914">
    <property type="protein sequence ID" value="CAH2273603.1"/>
    <property type="molecule type" value="Genomic_DNA"/>
</dbReference>
<dbReference type="Pfam" id="PF00620">
    <property type="entry name" value="RhoGAP"/>
    <property type="match status" value="1"/>
</dbReference>
<organism evidence="19 20">
    <name type="scientific">Pelobates cultripes</name>
    <name type="common">Western spadefoot toad</name>
    <dbReference type="NCBI Taxonomy" id="61616"/>
    <lineage>
        <taxon>Eukaryota</taxon>
        <taxon>Metazoa</taxon>
        <taxon>Chordata</taxon>
        <taxon>Craniata</taxon>
        <taxon>Vertebrata</taxon>
        <taxon>Euteleostomi</taxon>
        <taxon>Amphibia</taxon>
        <taxon>Batrachia</taxon>
        <taxon>Anura</taxon>
        <taxon>Pelobatoidea</taxon>
        <taxon>Pelobatidae</taxon>
        <taxon>Pelobates</taxon>
    </lineage>
</organism>
<dbReference type="InterPro" id="IPR002219">
    <property type="entry name" value="PKC_DAG/PE"/>
</dbReference>
<dbReference type="InterPro" id="IPR054713">
    <property type="entry name" value="GMIP/FCHO2-like_FCH"/>
</dbReference>
<dbReference type="InterPro" id="IPR002654">
    <property type="entry name" value="Glyco_trans_25"/>
</dbReference>
<evidence type="ECO:0000256" key="12">
    <source>
        <dbReference type="ARBA" id="ARBA00048515"/>
    </source>
</evidence>
<dbReference type="InterPro" id="IPR000198">
    <property type="entry name" value="RhoGAP_dom"/>
</dbReference>
<evidence type="ECO:0000256" key="10">
    <source>
        <dbReference type="ARBA" id="ARBA00023180"/>
    </source>
</evidence>
<feature type="region of interest" description="Disordered" evidence="15">
    <location>
        <begin position="786"/>
        <end position="824"/>
    </location>
</feature>
<dbReference type="SUPFAM" id="SSF48350">
    <property type="entry name" value="GTPase activation domain, GAP"/>
    <property type="match status" value="1"/>
</dbReference>
<feature type="compositionally biased region" description="Basic and acidic residues" evidence="15">
    <location>
        <begin position="1412"/>
        <end position="1428"/>
    </location>
</feature>
<proteinExistence type="inferred from homology"/>
<dbReference type="Pfam" id="PF03452">
    <property type="entry name" value="Anp1"/>
    <property type="match status" value="1"/>
</dbReference>
<dbReference type="GO" id="GO:0007165">
    <property type="term" value="P:signal transduction"/>
    <property type="evidence" value="ECO:0007669"/>
    <property type="project" value="InterPro"/>
</dbReference>
<dbReference type="Gene3D" id="1.10.555.10">
    <property type="entry name" value="Rho GTPase activation protein"/>
    <property type="match status" value="1"/>
</dbReference>
<evidence type="ECO:0000256" key="4">
    <source>
        <dbReference type="ARBA" id="ARBA00022723"/>
    </source>
</evidence>
<dbReference type="InterPro" id="IPR027267">
    <property type="entry name" value="AH/BAR_dom_sf"/>
</dbReference>
<dbReference type="FunFam" id="3.90.550.10:FF:000048">
    <property type="entry name" value="Glycosyltransferase 25 family member 1"/>
    <property type="match status" value="1"/>
</dbReference>
<evidence type="ECO:0000256" key="6">
    <source>
        <dbReference type="ARBA" id="ARBA00022771"/>
    </source>
</evidence>
<feature type="domain" description="Rho-GAP" evidence="17">
    <location>
        <begin position="584"/>
        <end position="781"/>
    </location>
</feature>
<keyword evidence="8" id="KW-0862">Zinc</keyword>
<dbReference type="SMART" id="SM00324">
    <property type="entry name" value="RhoGAP"/>
    <property type="match status" value="1"/>
</dbReference>
<dbReference type="Proteomes" id="UP001295444">
    <property type="component" value="Chromosome 03"/>
</dbReference>
<evidence type="ECO:0000259" key="16">
    <source>
        <dbReference type="PROSITE" id="PS50081"/>
    </source>
</evidence>
<dbReference type="PROSITE" id="PS50081">
    <property type="entry name" value="ZF_DAG_PE_2"/>
    <property type="match status" value="1"/>
</dbReference>
<dbReference type="EC" id="2.4.1.50" evidence="11"/>
<accession>A0AAD1RMX7</accession>
<name>A0AAD1RMX7_PELCU</name>
<keyword evidence="3" id="KW-0808">Transferase</keyword>
<keyword evidence="9 14" id="KW-0175">Coiled coil</keyword>
<reference evidence="19" key="1">
    <citation type="submission" date="2022-03" db="EMBL/GenBank/DDBJ databases">
        <authorList>
            <person name="Alioto T."/>
            <person name="Alioto T."/>
            <person name="Gomez Garrido J."/>
        </authorList>
    </citation>
    <scope>NUCLEOTIDE SEQUENCE</scope>
</reference>
<keyword evidence="4" id="KW-0479">Metal-binding</keyword>
<feature type="compositionally biased region" description="Polar residues" evidence="15">
    <location>
        <begin position="446"/>
        <end position="468"/>
    </location>
</feature>
<evidence type="ECO:0000256" key="3">
    <source>
        <dbReference type="ARBA" id="ARBA00022679"/>
    </source>
</evidence>
<evidence type="ECO:0000256" key="8">
    <source>
        <dbReference type="ARBA" id="ARBA00022833"/>
    </source>
</evidence>
<feature type="compositionally biased region" description="Polar residues" evidence="15">
    <location>
        <begin position="265"/>
        <end position="275"/>
    </location>
</feature>
<evidence type="ECO:0000256" key="14">
    <source>
        <dbReference type="PROSITE-ProRule" id="PRU01077"/>
    </source>
</evidence>
<evidence type="ECO:0000256" key="15">
    <source>
        <dbReference type="SAM" id="MobiDB-lite"/>
    </source>
</evidence>
<evidence type="ECO:0000313" key="20">
    <source>
        <dbReference type="Proteomes" id="UP001295444"/>
    </source>
</evidence>
<evidence type="ECO:0000256" key="5">
    <source>
        <dbReference type="ARBA" id="ARBA00022729"/>
    </source>
</evidence>
<dbReference type="Pfam" id="PF22699">
    <property type="entry name" value="GMIP-like_FCH"/>
    <property type="match status" value="1"/>
</dbReference>
<dbReference type="PROSITE" id="PS51741">
    <property type="entry name" value="F_BAR"/>
    <property type="match status" value="1"/>
</dbReference>
<protein>
    <recommendedName>
        <fullName evidence="11">procollagen galactosyltransferase</fullName>
        <ecNumber evidence="11">2.4.1.50</ecNumber>
    </recommendedName>
</protein>
<dbReference type="CDD" id="cd20816">
    <property type="entry name" value="C1_GMIP-like"/>
    <property type="match status" value="1"/>
</dbReference>
<feature type="domain" description="Phorbol-ester/DAG-type" evidence="16">
    <location>
        <begin position="526"/>
        <end position="570"/>
    </location>
</feature>
<dbReference type="Gene3D" id="3.30.60.20">
    <property type="match status" value="1"/>
</dbReference>
<dbReference type="InterPro" id="IPR029044">
    <property type="entry name" value="Nucleotide-diphossugar_trans"/>
</dbReference>
<dbReference type="InterPro" id="IPR050757">
    <property type="entry name" value="Collagen_mod_GT25"/>
</dbReference>
<dbReference type="PANTHER" id="PTHR10730">
    <property type="entry name" value="PROCOLLAGEN-LYSINE,2-OXOGLUTARATE 5-DIOXYGENASE/GLYCOSYLTRANSFERASE 25 FAMILY MEMBER"/>
    <property type="match status" value="1"/>
</dbReference>
<comment type="catalytic activity">
    <reaction evidence="12">
        <text>(5R)-5-hydroxy-L-lysyl-[collagen] + UDP-alpha-D-galactose = (5R)-5-O-(beta-D-galactosyl)-5-hydroxy-L-lysyl-[collagen] + UDP + H(+)</text>
        <dbReference type="Rhea" id="RHEA:12637"/>
        <dbReference type="Rhea" id="RHEA-COMP:12752"/>
        <dbReference type="Rhea" id="RHEA-COMP:12753"/>
        <dbReference type="ChEBI" id="CHEBI:15378"/>
        <dbReference type="ChEBI" id="CHEBI:58223"/>
        <dbReference type="ChEBI" id="CHEBI:66914"/>
        <dbReference type="ChEBI" id="CHEBI:133442"/>
        <dbReference type="ChEBI" id="CHEBI:133443"/>
        <dbReference type="EC" id="2.4.1.50"/>
    </reaction>
</comment>
<dbReference type="InterPro" id="IPR008936">
    <property type="entry name" value="Rho_GTPase_activation_prot"/>
</dbReference>
<dbReference type="CDD" id="cd06532">
    <property type="entry name" value="Glyco_transf_25"/>
    <property type="match status" value="1"/>
</dbReference>
<evidence type="ECO:0000259" key="17">
    <source>
        <dbReference type="PROSITE" id="PS50238"/>
    </source>
</evidence>
<keyword evidence="10" id="KW-0325">Glycoprotein</keyword>
<feature type="region of interest" description="Disordered" evidence="15">
    <location>
        <begin position="422"/>
        <end position="504"/>
    </location>
</feature>
<evidence type="ECO:0000256" key="11">
    <source>
        <dbReference type="ARBA" id="ARBA00038926"/>
    </source>
</evidence>
<keyword evidence="7" id="KW-0256">Endoplasmic reticulum</keyword>
<keyword evidence="5" id="KW-0732">Signal</keyword>
<keyword evidence="20" id="KW-1185">Reference proteome</keyword>
<evidence type="ECO:0000256" key="9">
    <source>
        <dbReference type="ARBA" id="ARBA00023054"/>
    </source>
</evidence>
<keyword evidence="2 19" id="KW-0328">Glycosyltransferase</keyword>
<dbReference type="SUPFAM" id="SSF103657">
    <property type="entry name" value="BAR/IMD domain-like"/>
    <property type="match status" value="1"/>
</dbReference>
<feature type="region of interest" description="Disordered" evidence="15">
    <location>
        <begin position="258"/>
        <end position="285"/>
    </location>
</feature>
<dbReference type="GO" id="GO:0050211">
    <property type="term" value="F:procollagen galactosyltransferase activity"/>
    <property type="evidence" value="ECO:0007669"/>
    <property type="project" value="UniProtKB-EC"/>
</dbReference>
<dbReference type="CDD" id="cd00761">
    <property type="entry name" value="Glyco_tranf_GTA_type"/>
    <property type="match status" value="1"/>
</dbReference>
<gene>
    <name evidence="19" type="ORF">PECUL_23A015947</name>
</gene>
<evidence type="ECO:0000256" key="2">
    <source>
        <dbReference type="ARBA" id="ARBA00022676"/>
    </source>
</evidence>
<feature type="region of interest" description="Disordered" evidence="15">
    <location>
        <begin position="1412"/>
        <end position="1448"/>
    </location>
</feature>
<keyword evidence="6" id="KW-0863">Zinc-finger</keyword>
<dbReference type="PANTHER" id="PTHR10730:SF28">
    <property type="entry name" value="PROCOLLAGEN GALACTOSYLTRANSFERASE 1"/>
    <property type="match status" value="1"/>
</dbReference>
<dbReference type="Pfam" id="PF01755">
    <property type="entry name" value="Glyco_transf_25"/>
    <property type="match status" value="1"/>
</dbReference>
<dbReference type="InterPro" id="IPR046349">
    <property type="entry name" value="C1-like_sf"/>
</dbReference>
<dbReference type="PROSITE" id="PS00479">
    <property type="entry name" value="ZF_DAG_PE_1"/>
    <property type="match status" value="1"/>
</dbReference>
<evidence type="ECO:0000256" key="1">
    <source>
        <dbReference type="ARBA" id="ARBA00006721"/>
    </source>
</evidence>
<evidence type="ECO:0000256" key="7">
    <source>
        <dbReference type="ARBA" id="ARBA00022824"/>
    </source>
</evidence>
<dbReference type="SUPFAM" id="SSF53448">
    <property type="entry name" value="Nucleotide-diphospho-sugar transferases"/>
    <property type="match status" value="1"/>
</dbReference>
<evidence type="ECO:0000259" key="18">
    <source>
        <dbReference type="PROSITE" id="PS51741"/>
    </source>
</evidence>
<dbReference type="SUPFAM" id="SSF57889">
    <property type="entry name" value="Cysteine-rich domain"/>
    <property type="match status" value="1"/>
</dbReference>
<dbReference type="InterPro" id="IPR031160">
    <property type="entry name" value="F_BAR_dom"/>
</dbReference>
<feature type="domain" description="F-BAR" evidence="18">
    <location>
        <begin position="103"/>
        <end position="371"/>
    </location>
</feature>
<dbReference type="PROSITE" id="PS50238">
    <property type="entry name" value="RHOGAP"/>
    <property type="match status" value="1"/>
</dbReference>